<evidence type="ECO:0000256" key="2">
    <source>
        <dbReference type="SAM" id="Phobius"/>
    </source>
</evidence>
<evidence type="ECO:0000313" key="3">
    <source>
        <dbReference type="EMBL" id="JAA92362.1"/>
    </source>
</evidence>
<protein>
    <submittedName>
        <fullName evidence="3">Uncharacterized protein</fullName>
    </submittedName>
</protein>
<feature type="compositionally biased region" description="Basic residues" evidence="1">
    <location>
        <begin position="1"/>
        <end position="17"/>
    </location>
</feature>
<sequence>MSRYFAKHRRNTSRKSSKTSPVGTVVSSNSIDIFSVYLTTILVTLIYICKIIKTKSQMNFFFGTILSDQIFNTLVRLQFSEARRNIEHAYIHANTRFLTN</sequence>
<keyword evidence="2" id="KW-1133">Transmembrane helix</keyword>
<evidence type="ECO:0000256" key="1">
    <source>
        <dbReference type="SAM" id="MobiDB-lite"/>
    </source>
</evidence>
<name>S4Q091_9NEOP</name>
<reference evidence="3" key="2">
    <citation type="submission" date="2013-05" db="EMBL/GenBank/DDBJ databases">
        <authorList>
            <person name="Carter J.-M."/>
            <person name="Baker S.C."/>
            <person name="Pink R."/>
            <person name="Carter D.R.F."/>
            <person name="Collins A."/>
            <person name="Tomlin J."/>
            <person name="Gibbs M."/>
            <person name="Breuker C.J."/>
        </authorList>
    </citation>
    <scope>NUCLEOTIDE SEQUENCE</scope>
    <source>
        <tissue evidence="3">Ovary</tissue>
    </source>
</reference>
<reference evidence="3" key="1">
    <citation type="journal article" date="2013" name="BMC Genomics">
        <title>Unscrambling butterfly oogenesis.</title>
        <authorList>
            <person name="Carter J.M."/>
            <person name="Baker S.C."/>
            <person name="Pink R."/>
            <person name="Carter D.R."/>
            <person name="Collins A."/>
            <person name="Tomlin J."/>
            <person name="Gibbs M."/>
            <person name="Breuker C.J."/>
        </authorList>
    </citation>
    <scope>NUCLEOTIDE SEQUENCE</scope>
    <source>
        <tissue evidence="3">Ovary</tissue>
    </source>
</reference>
<dbReference type="AlphaFoldDB" id="S4Q091"/>
<feature type="non-terminal residue" evidence="3">
    <location>
        <position position="100"/>
    </location>
</feature>
<keyword evidence="2" id="KW-0812">Transmembrane</keyword>
<proteinExistence type="predicted"/>
<keyword evidence="2" id="KW-0472">Membrane</keyword>
<accession>S4Q091</accession>
<dbReference type="EMBL" id="GAIX01000198">
    <property type="protein sequence ID" value="JAA92362.1"/>
    <property type="molecule type" value="Transcribed_RNA"/>
</dbReference>
<feature type="transmembrane region" description="Helical" evidence="2">
    <location>
        <begin position="33"/>
        <end position="52"/>
    </location>
</feature>
<feature type="region of interest" description="Disordered" evidence="1">
    <location>
        <begin position="1"/>
        <end position="24"/>
    </location>
</feature>
<organism evidence="3">
    <name type="scientific">Pararge aegeria</name>
    <name type="common">speckled wood butterfly</name>
    <dbReference type="NCBI Taxonomy" id="116150"/>
    <lineage>
        <taxon>Eukaryota</taxon>
        <taxon>Metazoa</taxon>
        <taxon>Ecdysozoa</taxon>
        <taxon>Arthropoda</taxon>
        <taxon>Hexapoda</taxon>
        <taxon>Insecta</taxon>
        <taxon>Pterygota</taxon>
        <taxon>Neoptera</taxon>
        <taxon>Endopterygota</taxon>
        <taxon>Lepidoptera</taxon>
        <taxon>Glossata</taxon>
        <taxon>Ditrysia</taxon>
        <taxon>Papilionoidea</taxon>
        <taxon>Nymphalidae</taxon>
        <taxon>Satyrinae</taxon>
        <taxon>Satyrini</taxon>
        <taxon>Parargina</taxon>
        <taxon>Pararge</taxon>
    </lineage>
</organism>